<comment type="caution">
    <text evidence="1">The sequence shown here is derived from an EMBL/GenBank/DDBJ whole genome shotgun (WGS) entry which is preliminary data.</text>
</comment>
<gene>
    <name evidence="1" type="ORF">FCV25_18235</name>
</gene>
<organism evidence="1 2">
    <name type="scientific">Clostridium botulinum</name>
    <dbReference type="NCBI Taxonomy" id="1491"/>
    <lineage>
        <taxon>Bacteria</taxon>
        <taxon>Bacillati</taxon>
        <taxon>Bacillota</taxon>
        <taxon>Clostridia</taxon>
        <taxon>Eubacteriales</taxon>
        <taxon>Clostridiaceae</taxon>
        <taxon>Clostridium</taxon>
    </lineage>
</organism>
<accession>A0A6B4H509</accession>
<dbReference type="AlphaFoldDB" id="A0A6B4H509"/>
<dbReference type="Proteomes" id="UP000472521">
    <property type="component" value="Unassembled WGS sequence"/>
</dbReference>
<evidence type="ECO:0000313" key="2">
    <source>
        <dbReference type="Proteomes" id="UP000472521"/>
    </source>
</evidence>
<proteinExistence type="predicted"/>
<dbReference type="InterPro" id="IPR047729">
    <property type="entry name" value="Sce7726-like"/>
</dbReference>
<reference evidence="1 2" key="1">
    <citation type="submission" date="2019-04" db="EMBL/GenBank/DDBJ databases">
        <title>Genome sequencing of Clostridium botulinum Groups I-IV and Clostridium butyricum.</title>
        <authorList>
            <person name="Brunt J."/>
            <person name="Van Vliet A.H.M."/>
            <person name="Stringer S.C."/>
            <person name="Carter A.T."/>
            <person name="Peck M.W."/>
        </authorList>
    </citation>
    <scope>NUCLEOTIDE SEQUENCE [LARGE SCALE GENOMIC DNA]</scope>
    <source>
        <strain evidence="1 2">IFR 18/054</strain>
    </source>
</reference>
<dbReference type="NCBIfam" id="NF033832">
    <property type="entry name" value="sce7726_fam"/>
    <property type="match status" value="1"/>
</dbReference>
<dbReference type="EMBL" id="SWND01000017">
    <property type="protein sequence ID" value="NFF03637.1"/>
    <property type="molecule type" value="Genomic_DNA"/>
</dbReference>
<name>A0A6B4H509_CLOBO</name>
<protein>
    <submittedName>
        <fullName evidence="1">Sce7726 family protein</fullName>
    </submittedName>
</protein>
<evidence type="ECO:0000313" key="1">
    <source>
        <dbReference type="EMBL" id="NFF03637.1"/>
    </source>
</evidence>
<sequence length="189" mass="22000">MLNDKDIRNKLIDKLNKKNSGHEFRIINELGICDGDARVDIALANGRLCGYEIKSDMDTLERLPGQIVAYNKTFDKITIVIGTKFENKIKNYVPEFWGIEVAYINKFGNVSIKRLRAAKVNKNIESKALLELLWKEEIKELLLRYGNKGLYNKNKRKLRDIAIETIPLKDIKDFARETIKFRKGWRVDL</sequence>